<proteinExistence type="predicted"/>
<dbReference type="Pfam" id="PF13391">
    <property type="entry name" value="HNH_2"/>
    <property type="match status" value="1"/>
</dbReference>
<keyword evidence="3" id="KW-1185">Reference proteome</keyword>
<dbReference type="HOGENOM" id="CLU_1750412_0_0_1"/>
<name>A0A0C3ELX5_PILCF</name>
<evidence type="ECO:0000313" key="3">
    <source>
        <dbReference type="Proteomes" id="UP000054166"/>
    </source>
</evidence>
<dbReference type="Proteomes" id="UP000054166">
    <property type="component" value="Unassembled WGS sequence"/>
</dbReference>
<dbReference type="STRING" id="765440.A0A0C3ELX5"/>
<reference evidence="2 3" key="1">
    <citation type="submission" date="2014-04" db="EMBL/GenBank/DDBJ databases">
        <authorList>
            <consortium name="DOE Joint Genome Institute"/>
            <person name="Kuo A."/>
            <person name="Tarkka M."/>
            <person name="Buscot F."/>
            <person name="Kohler A."/>
            <person name="Nagy L.G."/>
            <person name="Floudas D."/>
            <person name="Copeland A."/>
            <person name="Barry K.W."/>
            <person name="Cichocki N."/>
            <person name="Veneault-Fourrey C."/>
            <person name="LaButti K."/>
            <person name="Lindquist E.A."/>
            <person name="Lipzen A."/>
            <person name="Lundell T."/>
            <person name="Morin E."/>
            <person name="Murat C."/>
            <person name="Sun H."/>
            <person name="Tunlid A."/>
            <person name="Henrissat B."/>
            <person name="Grigoriev I.V."/>
            <person name="Hibbett D.S."/>
            <person name="Martin F."/>
            <person name="Nordberg H.P."/>
            <person name="Cantor M.N."/>
            <person name="Hua S.X."/>
        </authorList>
    </citation>
    <scope>NUCLEOTIDE SEQUENCE [LARGE SCALE GENOMIC DNA]</scope>
    <source>
        <strain evidence="2 3">F 1598</strain>
    </source>
</reference>
<sequence>MATEQEVLARPRGANFTGFQVAHIFPLAGVGSLEWLSGMTAATRSLVQTRKLADRPLNATLLQADIHALFDDYQWSIWIESDGTQRMVRFEKSGAPSLDQYESVVQWSPETLAATNGPNLDLVRHHFYVALVTHFRGFGRRGRAGATML</sequence>
<gene>
    <name evidence="2" type="ORF">PILCRDRAFT_15154</name>
</gene>
<evidence type="ECO:0000313" key="2">
    <source>
        <dbReference type="EMBL" id="KIM73580.1"/>
    </source>
</evidence>
<feature type="domain" description="HNH nuclease" evidence="1">
    <location>
        <begin position="17"/>
        <end position="77"/>
    </location>
</feature>
<accession>A0A0C3ELX5</accession>
<dbReference type="AlphaFoldDB" id="A0A0C3ELX5"/>
<dbReference type="OrthoDB" id="2142759at2759"/>
<organism evidence="2 3">
    <name type="scientific">Piloderma croceum (strain F 1598)</name>
    <dbReference type="NCBI Taxonomy" id="765440"/>
    <lineage>
        <taxon>Eukaryota</taxon>
        <taxon>Fungi</taxon>
        <taxon>Dikarya</taxon>
        <taxon>Basidiomycota</taxon>
        <taxon>Agaricomycotina</taxon>
        <taxon>Agaricomycetes</taxon>
        <taxon>Agaricomycetidae</taxon>
        <taxon>Atheliales</taxon>
        <taxon>Atheliaceae</taxon>
        <taxon>Piloderma</taxon>
    </lineage>
</organism>
<protein>
    <recommendedName>
        <fullName evidence="1">HNH nuclease domain-containing protein</fullName>
    </recommendedName>
</protein>
<dbReference type="EMBL" id="KN833079">
    <property type="protein sequence ID" value="KIM73580.1"/>
    <property type="molecule type" value="Genomic_DNA"/>
</dbReference>
<evidence type="ECO:0000259" key="1">
    <source>
        <dbReference type="Pfam" id="PF13391"/>
    </source>
</evidence>
<dbReference type="InterPro" id="IPR003615">
    <property type="entry name" value="HNH_nuc"/>
</dbReference>
<dbReference type="InParanoid" id="A0A0C3ELX5"/>
<reference evidence="3" key="2">
    <citation type="submission" date="2015-01" db="EMBL/GenBank/DDBJ databases">
        <title>Evolutionary Origins and Diversification of the Mycorrhizal Mutualists.</title>
        <authorList>
            <consortium name="DOE Joint Genome Institute"/>
            <consortium name="Mycorrhizal Genomics Consortium"/>
            <person name="Kohler A."/>
            <person name="Kuo A."/>
            <person name="Nagy L.G."/>
            <person name="Floudas D."/>
            <person name="Copeland A."/>
            <person name="Barry K.W."/>
            <person name="Cichocki N."/>
            <person name="Veneault-Fourrey C."/>
            <person name="LaButti K."/>
            <person name="Lindquist E.A."/>
            <person name="Lipzen A."/>
            <person name="Lundell T."/>
            <person name="Morin E."/>
            <person name="Murat C."/>
            <person name="Riley R."/>
            <person name="Ohm R."/>
            <person name="Sun H."/>
            <person name="Tunlid A."/>
            <person name="Henrissat B."/>
            <person name="Grigoriev I.V."/>
            <person name="Hibbett D.S."/>
            <person name="Martin F."/>
        </authorList>
    </citation>
    <scope>NUCLEOTIDE SEQUENCE [LARGE SCALE GENOMIC DNA]</scope>
    <source>
        <strain evidence="3">F 1598</strain>
    </source>
</reference>